<dbReference type="Gene3D" id="3.40.50.150">
    <property type="entry name" value="Vaccinia Virus protein VP39"/>
    <property type="match status" value="1"/>
</dbReference>
<organism evidence="5 6">
    <name type="scientific">Apiospora hydei</name>
    <dbReference type="NCBI Taxonomy" id="1337664"/>
    <lineage>
        <taxon>Eukaryota</taxon>
        <taxon>Fungi</taxon>
        <taxon>Dikarya</taxon>
        <taxon>Ascomycota</taxon>
        <taxon>Pezizomycotina</taxon>
        <taxon>Sordariomycetes</taxon>
        <taxon>Xylariomycetidae</taxon>
        <taxon>Amphisphaeriales</taxon>
        <taxon>Apiosporaceae</taxon>
        <taxon>Apiospora</taxon>
    </lineage>
</organism>
<dbReference type="Proteomes" id="UP001433268">
    <property type="component" value="Unassembled WGS sequence"/>
</dbReference>
<keyword evidence="3" id="KW-0949">S-adenosyl-L-methionine</keyword>
<dbReference type="GeneID" id="92044621"/>
<comment type="caution">
    <text evidence="5">The sequence shown here is derived from an EMBL/GenBank/DDBJ whole genome shotgun (WGS) entry which is preliminary data.</text>
</comment>
<feature type="domain" description="O-methyltransferase C-terminal" evidence="4">
    <location>
        <begin position="147"/>
        <end position="339"/>
    </location>
</feature>
<reference evidence="5 6" key="1">
    <citation type="submission" date="2023-01" db="EMBL/GenBank/DDBJ databases">
        <title>Analysis of 21 Apiospora genomes using comparative genomics revels a genus with tremendous synthesis potential of carbohydrate active enzymes and secondary metabolites.</title>
        <authorList>
            <person name="Sorensen T."/>
        </authorList>
    </citation>
    <scope>NUCLEOTIDE SEQUENCE [LARGE SCALE GENOMIC DNA]</scope>
    <source>
        <strain evidence="5 6">CBS 114990</strain>
    </source>
</reference>
<evidence type="ECO:0000256" key="2">
    <source>
        <dbReference type="ARBA" id="ARBA00022679"/>
    </source>
</evidence>
<name>A0ABR1WB98_9PEZI</name>
<dbReference type="InterPro" id="IPR001077">
    <property type="entry name" value="COMT_C"/>
</dbReference>
<protein>
    <recommendedName>
        <fullName evidence="4">O-methyltransferase C-terminal domain-containing protein</fullName>
    </recommendedName>
</protein>
<dbReference type="RefSeq" id="XP_066666903.1">
    <property type="nucleotide sequence ID" value="XM_066811561.1"/>
</dbReference>
<dbReference type="PANTHER" id="PTHR43712:SF19">
    <property type="entry name" value="DUAL O-METHYLTRANSFERASE_FAD-DEPENDENT MONOOXYGENASE ELCB"/>
    <property type="match status" value="1"/>
</dbReference>
<keyword evidence="2" id="KW-0808">Transferase</keyword>
<dbReference type="SUPFAM" id="SSF53335">
    <property type="entry name" value="S-adenosyl-L-methionine-dependent methyltransferases"/>
    <property type="match status" value="1"/>
</dbReference>
<evidence type="ECO:0000313" key="6">
    <source>
        <dbReference type="Proteomes" id="UP001433268"/>
    </source>
</evidence>
<sequence>MEKVARDAALEHTAQIRQLVHDPSSFLTDLHIQQQQYYSIQWLSHFNILSNIPLPPHETPYAAIAAMAAVPESTLRSVARMAMTAGFLCETPSGRVSHNALSASFVEDAHMRVQLEHMFNATIPVMAGLVKATERWGDSRAPNETAYNVANSTELPFFAHLKSRPELQKKFEDYMKSRAVSHTGSRVEHLLDAFDWAASGVTTVVDVGGSSGSTAIMLAGAHPQLQITIQDLAGPIANAQAQIAALPDQAPQQGADVYLLRTILHDWPDADAARIVRGLADAMAPASSRLLVMDMVLPKPGSGSGTHEAALRQKDLMMLGTFNAKEREEDEWVALFREADPRLRIRAIHRPTGSELSVIEVYLGQEQ</sequence>
<keyword evidence="1" id="KW-0489">Methyltransferase</keyword>
<accession>A0ABR1WB98</accession>
<keyword evidence="6" id="KW-1185">Reference proteome</keyword>
<dbReference type="SUPFAM" id="SSF46785">
    <property type="entry name" value="Winged helix' DNA-binding domain"/>
    <property type="match status" value="1"/>
</dbReference>
<dbReference type="InterPro" id="IPR029063">
    <property type="entry name" value="SAM-dependent_MTases_sf"/>
</dbReference>
<gene>
    <name evidence="5" type="ORF">PG997_007246</name>
</gene>
<evidence type="ECO:0000259" key="4">
    <source>
        <dbReference type="Pfam" id="PF00891"/>
    </source>
</evidence>
<dbReference type="EMBL" id="JAQQWN010000006">
    <property type="protein sequence ID" value="KAK8079428.1"/>
    <property type="molecule type" value="Genomic_DNA"/>
</dbReference>
<dbReference type="InterPro" id="IPR036390">
    <property type="entry name" value="WH_DNA-bd_sf"/>
</dbReference>
<dbReference type="PROSITE" id="PS51683">
    <property type="entry name" value="SAM_OMT_II"/>
    <property type="match status" value="1"/>
</dbReference>
<dbReference type="PANTHER" id="PTHR43712">
    <property type="entry name" value="PUTATIVE (AFU_ORTHOLOGUE AFUA_4G14580)-RELATED"/>
    <property type="match status" value="1"/>
</dbReference>
<dbReference type="Pfam" id="PF00891">
    <property type="entry name" value="Methyltransf_2"/>
    <property type="match status" value="1"/>
</dbReference>
<evidence type="ECO:0000313" key="5">
    <source>
        <dbReference type="EMBL" id="KAK8079428.1"/>
    </source>
</evidence>
<dbReference type="InterPro" id="IPR016461">
    <property type="entry name" value="COMT-like"/>
</dbReference>
<proteinExistence type="predicted"/>
<evidence type="ECO:0000256" key="3">
    <source>
        <dbReference type="ARBA" id="ARBA00022691"/>
    </source>
</evidence>
<evidence type="ECO:0000256" key="1">
    <source>
        <dbReference type="ARBA" id="ARBA00022603"/>
    </source>
</evidence>